<gene>
    <name evidence="14" type="ORF">BXYJ_LOCUS9997</name>
</gene>
<evidence type="ECO:0000313" key="16">
    <source>
        <dbReference type="Proteomes" id="UP000659654"/>
    </source>
</evidence>
<evidence type="ECO:0000256" key="3">
    <source>
        <dbReference type="ARBA" id="ARBA00022723"/>
    </source>
</evidence>
<dbReference type="EMBL" id="CAJFCV020000004">
    <property type="protein sequence ID" value="CAG9117852.1"/>
    <property type="molecule type" value="Genomic_DNA"/>
</dbReference>
<evidence type="ECO:0000256" key="2">
    <source>
        <dbReference type="ARBA" id="ARBA00005993"/>
    </source>
</evidence>
<feature type="domain" description="Nuclear receptor" evidence="12">
    <location>
        <begin position="41"/>
        <end position="116"/>
    </location>
</feature>
<comment type="subcellular location">
    <subcellularLocation>
        <location evidence="1 11">Nucleus</location>
    </subcellularLocation>
</comment>
<keyword evidence="4 11" id="KW-0863">Zinc-finger</keyword>
<name>A0A1I7S5A0_BURXY</name>
<evidence type="ECO:0000256" key="8">
    <source>
        <dbReference type="ARBA" id="ARBA00023163"/>
    </source>
</evidence>
<evidence type="ECO:0000256" key="11">
    <source>
        <dbReference type="RuleBase" id="RU004334"/>
    </source>
</evidence>
<evidence type="ECO:0000256" key="9">
    <source>
        <dbReference type="ARBA" id="ARBA00023170"/>
    </source>
</evidence>
<dbReference type="PROSITE" id="PS00031">
    <property type="entry name" value="NUCLEAR_REC_DBD_1"/>
    <property type="match status" value="1"/>
</dbReference>
<reference evidence="14" key="2">
    <citation type="submission" date="2020-09" db="EMBL/GenBank/DDBJ databases">
        <authorList>
            <person name="Kikuchi T."/>
        </authorList>
    </citation>
    <scope>NUCLEOTIDE SEQUENCE</scope>
    <source>
        <strain evidence="14">Ka4C1</strain>
    </source>
</reference>
<evidence type="ECO:0000256" key="1">
    <source>
        <dbReference type="ARBA" id="ARBA00004123"/>
    </source>
</evidence>
<dbReference type="Proteomes" id="UP000582659">
    <property type="component" value="Unassembled WGS sequence"/>
</dbReference>
<keyword evidence="6 11" id="KW-0805">Transcription regulation</keyword>
<keyword evidence="7 11" id="KW-0238">DNA-binding</keyword>
<dbReference type="GO" id="GO:0005634">
    <property type="term" value="C:nucleus"/>
    <property type="evidence" value="ECO:0007669"/>
    <property type="project" value="UniProtKB-SubCell"/>
</dbReference>
<dbReference type="InterPro" id="IPR035500">
    <property type="entry name" value="NHR-like_dom_sf"/>
</dbReference>
<dbReference type="GO" id="GO:0000978">
    <property type="term" value="F:RNA polymerase II cis-regulatory region sequence-specific DNA binding"/>
    <property type="evidence" value="ECO:0007669"/>
    <property type="project" value="InterPro"/>
</dbReference>
<evidence type="ECO:0000256" key="7">
    <source>
        <dbReference type="ARBA" id="ARBA00023125"/>
    </source>
</evidence>
<dbReference type="CDD" id="cd06960">
    <property type="entry name" value="NR_DBD_HNF4A"/>
    <property type="match status" value="1"/>
</dbReference>
<dbReference type="InterPro" id="IPR000536">
    <property type="entry name" value="Nucl_hrmn_rcpt_lig-bd"/>
</dbReference>
<organism evidence="15 17">
    <name type="scientific">Bursaphelenchus xylophilus</name>
    <name type="common">Pinewood nematode worm</name>
    <name type="synonym">Aphelenchoides xylophilus</name>
    <dbReference type="NCBI Taxonomy" id="6326"/>
    <lineage>
        <taxon>Eukaryota</taxon>
        <taxon>Metazoa</taxon>
        <taxon>Ecdysozoa</taxon>
        <taxon>Nematoda</taxon>
        <taxon>Chromadorea</taxon>
        <taxon>Rhabditida</taxon>
        <taxon>Tylenchina</taxon>
        <taxon>Tylenchomorpha</taxon>
        <taxon>Aphelenchoidea</taxon>
        <taxon>Aphelenchoididae</taxon>
        <taxon>Bursaphelenchus</taxon>
    </lineage>
</organism>
<keyword evidence="10 11" id="KW-0539">Nucleus</keyword>
<evidence type="ECO:0000256" key="5">
    <source>
        <dbReference type="ARBA" id="ARBA00022833"/>
    </source>
</evidence>
<dbReference type="PANTHER" id="PTHR46011">
    <property type="entry name" value="NUCLEAR HORMONE RECEPTOR FAMILY MEMBER NHR-86-RELATED"/>
    <property type="match status" value="1"/>
</dbReference>
<dbReference type="OrthoDB" id="5807088at2759"/>
<dbReference type="eggNOG" id="KOG3575">
    <property type="taxonomic scope" value="Eukaryota"/>
</dbReference>
<dbReference type="WBParaSite" id="BXY_0818500.1">
    <property type="protein sequence ID" value="BXY_0818500.1"/>
    <property type="gene ID" value="BXY_0818500"/>
</dbReference>
<proteinExistence type="inferred from homology"/>
<dbReference type="Pfam" id="PF00105">
    <property type="entry name" value="zf-C4"/>
    <property type="match status" value="1"/>
</dbReference>
<evidence type="ECO:0000313" key="17">
    <source>
        <dbReference type="WBParaSite" id="BXY_0818500.1"/>
    </source>
</evidence>
<keyword evidence="3 11" id="KW-0479">Metal-binding</keyword>
<dbReference type="Proteomes" id="UP000095284">
    <property type="component" value="Unplaced"/>
</dbReference>
<comment type="similarity">
    <text evidence="2 11">Belongs to the nuclear hormone receptor family.</text>
</comment>
<evidence type="ECO:0000313" key="14">
    <source>
        <dbReference type="EMBL" id="CAD5227533.1"/>
    </source>
</evidence>
<dbReference type="InterPro" id="IPR013088">
    <property type="entry name" value="Znf_NHR/GATA"/>
</dbReference>
<dbReference type="SUPFAM" id="SSF57716">
    <property type="entry name" value="Glucocorticoid receptor-like (DNA-binding domain)"/>
    <property type="match status" value="1"/>
</dbReference>
<protein>
    <submittedName>
        <fullName evidence="14">(pine wood nematode) hypothetical protein</fullName>
    </submittedName>
</protein>
<dbReference type="PRINTS" id="PR00047">
    <property type="entry name" value="STROIDFINGER"/>
</dbReference>
<keyword evidence="9 11" id="KW-0675">Receptor</keyword>
<dbReference type="InterPro" id="IPR049636">
    <property type="entry name" value="HNF4-like_DBD"/>
</dbReference>
<dbReference type="Pfam" id="PF00104">
    <property type="entry name" value="Hormone_recep"/>
    <property type="match status" value="1"/>
</dbReference>
<evidence type="ECO:0000259" key="12">
    <source>
        <dbReference type="PROSITE" id="PS51030"/>
    </source>
</evidence>
<dbReference type="GO" id="GO:0003700">
    <property type="term" value="F:DNA-binding transcription factor activity"/>
    <property type="evidence" value="ECO:0007669"/>
    <property type="project" value="InterPro"/>
</dbReference>
<evidence type="ECO:0000313" key="15">
    <source>
        <dbReference type="Proteomes" id="UP000095284"/>
    </source>
</evidence>
<dbReference type="Gene3D" id="3.30.50.10">
    <property type="entry name" value="Erythroid Transcription Factor GATA-1, subunit A"/>
    <property type="match status" value="1"/>
</dbReference>
<evidence type="ECO:0000256" key="4">
    <source>
        <dbReference type="ARBA" id="ARBA00022771"/>
    </source>
</evidence>
<dbReference type="Gene3D" id="1.10.565.10">
    <property type="entry name" value="Retinoid X Receptor"/>
    <property type="match status" value="1"/>
</dbReference>
<dbReference type="EMBL" id="CAJFDI010000004">
    <property type="protein sequence ID" value="CAD5227533.1"/>
    <property type="molecule type" value="Genomic_DNA"/>
</dbReference>
<dbReference type="AlphaFoldDB" id="A0A1I7S5A0"/>
<accession>A0A1I7S5A0</accession>
<feature type="domain" description="NR LBD" evidence="13">
    <location>
        <begin position="218"/>
        <end position="466"/>
    </location>
</feature>
<dbReference type="Proteomes" id="UP000659654">
    <property type="component" value="Unassembled WGS sequence"/>
</dbReference>
<dbReference type="SMART" id="SM00430">
    <property type="entry name" value="HOLI"/>
    <property type="match status" value="1"/>
</dbReference>
<keyword evidence="16" id="KW-1185">Reference proteome</keyword>
<keyword evidence="8 11" id="KW-0804">Transcription</keyword>
<evidence type="ECO:0000256" key="6">
    <source>
        <dbReference type="ARBA" id="ARBA00023015"/>
    </source>
</evidence>
<dbReference type="SUPFAM" id="SSF48508">
    <property type="entry name" value="Nuclear receptor ligand-binding domain"/>
    <property type="match status" value="1"/>
</dbReference>
<sequence>MTSTHIVGVDADGLVYYAYGGEKVKLKCLVSQQDMEAEFGSDSCWVCSSPANGIHFKAVSCAACNAFFRRSIASKRVYLCRKDGDCAINKNVRCLCRACRLKKCVFVGMDARVVQPQRGALHEPDSSPKQVVPKGIKIENKCSPNSDDLSIRSDTESVLSHRLFSDKSSVYEADLNKPSVSSELCSSPSCSSQVSFKIIDAGLTAYKKLLDRRRIIYTTTSLADMMSGVEPEFRKHGSADHHRLECAQIRTWVANAMEFFGSFYFLNELDVKDRCAMFKAFLVNFINLEKYYLTYKKGGAVQNRIYCQDYIYIDLNELIEATNGEKKAFKQGDKVMDSATTNKINLPDCIKAMELLVRPMHELQMDDTEFICCAVSMMFDSTLIGVNPAIKSLGSKIRNQLYQEWFQYYDSMGFKHEEAAMRMGNALLIAPTLIEFVNHIKQNFHLMRVFGAGDEYDKVLNDIFLD</sequence>
<evidence type="ECO:0000256" key="10">
    <source>
        <dbReference type="ARBA" id="ARBA00023242"/>
    </source>
</evidence>
<dbReference type="PROSITE" id="PS51843">
    <property type="entry name" value="NR_LBD"/>
    <property type="match status" value="1"/>
</dbReference>
<dbReference type="InterPro" id="IPR001628">
    <property type="entry name" value="Znf_hrmn_rcpt"/>
</dbReference>
<keyword evidence="5 11" id="KW-0862">Zinc</keyword>
<dbReference type="GO" id="GO:0008270">
    <property type="term" value="F:zinc ion binding"/>
    <property type="evidence" value="ECO:0007669"/>
    <property type="project" value="UniProtKB-KW"/>
</dbReference>
<reference evidence="17" key="1">
    <citation type="submission" date="2016-11" db="UniProtKB">
        <authorList>
            <consortium name="WormBaseParasite"/>
        </authorList>
    </citation>
    <scope>IDENTIFICATION</scope>
</reference>
<dbReference type="PROSITE" id="PS51030">
    <property type="entry name" value="NUCLEAR_REC_DBD_2"/>
    <property type="match status" value="1"/>
</dbReference>
<evidence type="ECO:0000259" key="13">
    <source>
        <dbReference type="PROSITE" id="PS51843"/>
    </source>
</evidence>
<dbReference type="SMART" id="SM00399">
    <property type="entry name" value="ZnF_C4"/>
    <property type="match status" value="1"/>
</dbReference>